<dbReference type="InterPro" id="IPR051264">
    <property type="entry name" value="FAD-oxidored/transferase_4"/>
</dbReference>
<dbReference type="PROSITE" id="PS51387">
    <property type="entry name" value="FAD_PCMH"/>
    <property type="match status" value="1"/>
</dbReference>
<dbReference type="STRING" id="556484.B5Y3D6"/>
<dbReference type="GO" id="GO:0071949">
    <property type="term" value="F:FAD binding"/>
    <property type="evidence" value="ECO:0007669"/>
    <property type="project" value="InterPro"/>
</dbReference>
<organism evidence="6 7">
    <name type="scientific">Phaeodactylum tricornutum (strain CCAP 1055/1)</name>
    <dbReference type="NCBI Taxonomy" id="556484"/>
    <lineage>
        <taxon>Eukaryota</taxon>
        <taxon>Sar</taxon>
        <taxon>Stramenopiles</taxon>
        <taxon>Ochrophyta</taxon>
        <taxon>Bacillariophyta</taxon>
        <taxon>Bacillariophyceae</taxon>
        <taxon>Bacillariophycidae</taxon>
        <taxon>Naviculales</taxon>
        <taxon>Phaeodactylaceae</taxon>
        <taxon>Phaeodactylum</taxon>
    </lineage>
</organism>
<evidence type="ECO:0000259" key="5">
    <source>
        <dbReference type="PROSITE" id="PS51387"/>
    </source>
</evidence>
<dbReference type="RefSeq" id="XP_002185827.1">
    <property type="nucleotide sequence ID" value="XM_002185791.1"/>
</dbReference>
<dbReference type="OrthoDB" id="5332616at2759"/>
<dbReference type="Pfam" id="PF01565">
    <property type="entry name" value="FAD_binding_4"/>
    <property type="match status" value="1"/>
</dbReference>
<dbReference type="InterPro" id="IPR016167">
    <property type="entry name" value="FAD-bd_PCMH_sub1"/>
</dbReference>
<dbReference type="InterPro" id="IPR016169">
    <property type="entry name" value="FAD-bd_PCMH_sub2"/>
</dbReference>
<dbReference type="EMBL" id="CP001141">
    <property type="protein sequence ID" value="ACI65297.1"/>
    <property type="molecule type" value="Genomic_DNA"/>
</dbReference>
<keyword evidence="2" id="KW-0285">Flavoprotein</keyword>
<name>B5Y3D6_PHATC</name>
<keyword evidence="4" id="KW-0560">Oxidoreductase</keyword>
<evidence type="ECO:0000256" key="3">
    <source>
        <dbReference type="ARBA" id="ARBA00022827"/>
    </source>
</evidence>
<dbReference type="SUPFAM" id="SSF56176">
    <property type="entry name" value="FAD-binding/transporter-associated domain-like"/>
    <property type="match status" value="1"/>
</dbReference>
<dbReference type="Pfam" id="PF09330">
    <property type="entry name" value="Lact-deh-memb"/>
    <property type="match status" value="1"/>
</dbReference>
<keyword evidence="3" id="KW-0274">FAD</keyword>
<comment type="cofactor">
    <cofactor evidence="1">
        <name>FAD</name>
        <dbReference type="ChEBI" id="CHEBI:57692"/>
    </cofactor>
</comment>
<dbReference type="InterPro" id="IPR006094">
    <property type="entry name" value="Oxid_FAD_bind_N"/>
</dbReference>
<dbReference type="PANTHER" id="PTHR43716:SF1">
    <property type="entry name" value="D-2-HYDROXYGLUTARATE DEHYDROGENASE, MITOCHONDRIAL"/>
    <property type="match status" value="1"/>
</dbReference>
<evidence type="ECO:0000256" key="1">
    <source>
        <dbReference type="ARBA" id="ARBA00001974"/>
    </source>
</evidence>
<dbReference type="Proteomes" id="UP000000759">
    <property type="component" value="Chromosome 11"/>
</dbReference>
<dbReference type="GeneID" id="7204585"/>
<reference evidence="6 7" key="1">
    <citation type="journal article" date="2008" name="Nature">
        <title>The Phaeodactylum genome reveals the evolutionary history of diatom genomes.</title>
        <authorList>
            <person name="Bowler C."/>
            <person name="Allen A.E."/>
            <person name="Badger J.H."/>
            <person name="Grimwood J."/>
            <person name="Jabbari K."/>
            <person name="Kuo A."/>
            <person name="Maheswari U."/>
            <person name="Martens C."/>
            <person name="Maumus F."/>
            <person name="Otillar R.P."/>
            <person name="Rayko E."/>
            <person name="Salamov A."/>
            <person name="Vandepoele K."/>
            <person name="Beszteri B."/>
            <person name="Gruber A."/>
            <person name="Heijde M."/>
            <person name="Katinka M."/>
            <person name="Mock T."/>
            <person name="Valentin K."/>
            <person name="Verret F."/>
            <person name="Berges J.A."/>
            <person name="Brownlee C."/>
            <person name="Cadoret J.P."/>
            <person name="Chiovitti A."/>
            <person name="Choi C.J."/>
            <person name="Coesel S."/>
            <person name="De Martino A."/>
            <person name="Detter J.C."/>
            <person name="Durkin C."/>
            <person name="Falciatore A."/>
            <person name="Fournet J."/>
            <person name="Haruta M."/>
            <person name="Huysman M.J."/>
            <person name="Jenkins B.D."/>
            <person name="Jiroutova K."/>
            <person name="Jorgensen R.E."/>
            <person name="Joubert Y."/>
            <person name="Kaplan A."/>
            <person name="Kroger N."/>
            <person name="Kroth P.G."/>
            <person name="La Roche J."/>
            <person name="Lindquist E."/>
            <person name="Lommer M."/>
            <person name="Martin-Jezequel V."/>
            <person name="Lopez P.J."/>
            <person name="Lucas S."/>
            <person name="Mangogna M."/>
            <person name="McGinnis K."/>
            <person name="Medlin L.K."/>
            <person name="Montsant A."/>
            <person name="Oudot-Le Secq M.P."/>
            <person name="Napoli C."/>
            <person name="Obornik M."/>
            <person name="Parker M.S."/>
            <person name="Petit J.L."/>
            <person name="Porcel B.M."/>
            <person name="Poulsen N."/>
            <person name="Robison M."/>
            <person name="Rychlewski L."/>
            <person name="Rynearson T.A."/>
            <person name="Schmutz J."/>
            <person name="Shapiro H."/>
            <person name="Siaut M."/>
            <person name="Stanley M."/>
            <person name="Sussman M.R."/>
            <person name="Taylor A.R."/>
            <person name="Vardi A."/>
            <person name="von Dassow P."/>
            <person name="Vyverman W."/>
            <person name="Willis A."/>
            <person name="Wyrwicz L.S."/>
            <person name="Rokhsar D.S."/>
            <person name="Weissenbach J."/>
            <person name="Armbrust E.V."/>
            <person name="Green B.R."/>
            <person name="Van de Peer Y."/>
            <person name="Grigoriev I.V."/>
        </authorList>
    </citation>
    <scope>NUCLEOTIDE SEQUENCE [LARGE SCALE GENOMIC DNA]</scope>
    <source>
        <strain evidence="6 7">CCAP 1055/1</strain>
    </source>
</reference>
<dbReference type="Gene3D" id="3.30.43.10">
    <property type="entry name" value="Uridine Diphospho-n-acetylenolpyruvylglucosamine Reductase, domain 2"/>
    <property type="match status" value="1"/>
</dbReference>
<accession>B5Y3D6</accession>
<proteinExistence type="predicted"/>
<evidence type="ECO:0000256" key="2">
    <source>
        <dbReference type="ARBA" id="ARBA00022630"/>
    </source>
</evidence>
<sequence length="691" mass="75510">MIASRICTITPRQSRRHRLILVENLARRSLRQPVLASSSCFALRTSTTGASTSTGRTPSFNTSSSSNTKPWFTAAVLALTSLSVGYAAGRAEEQATHHRVLPDGLPRTCCDNPSSPGGTVAPHAYTAAQQALPDQLRKIVGKNNVLDGNVESTHTLPFLKGARLGFGHALAIVTPESLQDVVDCVQAIVNADCVALPQGRNTGLTGGSVPHSHDTRPTVVLSLKRLDRIFPLDDGNKVVCLAGVGLASLEQFLKQEFPDRESHSILGSTFLNPTTAAGVAFGSGRTQLRKGPAYTERALYLKICTNKWNEKNVEIVDTLGIEGMEAGDIDPHRARKMDSIPSRLDRWSKMIADGYAKDMRYSSRKGAGALPASDTDYARRLCQHDTNVSRYNADTRGPDLCRSEGKIVILATVHDTFPKPKETQAFWIGFDTLETALDFRKQVCLNNPKDLPVSMEYMDRDAFDVVDRSGRLLGQTIKLTGPSSPIVAQLWGIKLFIEALPLPGASLICDKALHWCNNLLPATLPKDILTTGRTMHHHVAMTVGEFGDGNMERLLHRMQDFAKQHGAEQVKIHKVQAKDLSGLTAFRFVAAPAFRTWCVGEGVQGFSVDYALPKNAGEAPKLGQAGPMPLKRMRYSHFGCNVVHEDLAYANGVDIHEAKHDLKKTRWQKMDPLNVLNPGVGGLSEKARYSE</sequence>
<dbReference type="PANTHER" id="PTHR43716">
    <property type="entry name" value="D-2-HYDROXYGLUTARATE DEHYDROGENASE, MITOCHONDRIAL"/>
    <property type="match status" value="1"/>
</dbReference>
<dbReference type="InterPro" id="IPR016164">
    <property type="entry name" value="FAD-linked_Oxase-like_C"/>
</dbReference>
<dbReference type="AlphaFoldDB" id="B5Y3D6"/>
<gene>
    <name evidence="6" type="ORF">PHATR_46664</name>
</gene>
<dbReference type="KEGG" id="pti:PHATR_46664"/>
<dbReference type="GO" id="GO:0016491">
    <property type="term" value="F:oxidoreductase activity"/>
    <property type="evidence" value="ECO:0007669"/>
    <property type="project" value="UniProtKB-KW"/>
</dbReference>
<evidence type="ECO:0000313" key="6">
    <source>
        <dbReference type="EMBL" id="ACI65297.1"/>
    </source>
</evidence>
<dbReference type="InParanoid" id="B5Y3D6"/>
<dbReference type="PaxDb" id="2850-Phatr46664"/>
<feature type="domain" description="FAD-binding PCMH-type" evidence="5">
    <location>
        <begin position="165"/>
        <end position="420"/>
    </location>
</feature>
<dbReference type="HOGENOM" id="CLU_034094_0_0_1"/>
<dbReference type="GO" id="GO:0055085">
    <property type="term" value="P:transmembrane transport"/>
    <property type="evidence" value="ECO:0007669"/>
    <property type="project" value="InterPro"/>
</dbReference>
<dbReference type="SUPFAM" id="SSF55103">
    <property type="entry name" value="FAD-linked oxidases, C-terminal domain"/>
    <property type="match status" value="1"/>
</dbReference>
<reference evidence="7" key="2">
    <citation type="submission" date="2008-08" db="EMBL/GenBank/DDBJ databases">
        <authorList>
            <consortium name="Diatom Consortium"/>
            <person name="Grigoriev I."/>
            <person name="Grimwood J."/>
            <person name="Kuo A."/>
            <person name="Otillar R.P."/>
            <person name="Salamov A."/>
            <person name="Detter J.C."/>
            <person name="Lindquist E."/>
            <person name="Shapiro H."/>
            <person name="Lucas S."/>
            <person name="Glavina del Rio T."/>
            <person name="Pitluck S."/>
            <person name="Rokhsar D."/>
            <person name="Bowler C."/>
        </authorList>
    </citation>
    <scope>GENOME REANNOTATION</scope>
    <source>
        <strain evidence="7">CCAP 1055/1</strain>
    </source>
</reference>
<protein>
    <recommendedName>
        <fullName evidence="5">FAD-binding PCMH-type domain-containing protein</fullName>
    </recommendedName>
</protein>
<dbReference type="InterPro" id="IPR016166">
    <property type="entry name" value="FAD-bd_PCMH"/>
</dbReference>
<keyword evidence="7" id="KW-1185">Reference proteome</keyword>
<evidence type="ECO:0000313" key="7">
    <source>
        <dbReference type="Proteomes" id="UP000000759"/>
    </source>
</evidence>
<dbReference type="GO" id="GO:0022904">
    <property type="term" value="P:respiratory electron transport chain"/>
    <property type="evidence" value="ECO:0007669"/>
    <property type="project" value="TreeGrafter"/>
</dbReference>
<dbReference type="Gene3D" id="3.30.465.10">
    <property type="match status" value="1"/>
</dbReference>
<dbReference type="InterPro" id="IPR036318">
    <property type="entry name" value="FAD-bd_PCMH-like_sf"/>
</dbReference>
<dbReference type="InterPro" id="IPR015409">
    <property type="entry name" value="Lactate_DH_C"/>
</dbReference>
<evidence type="ECO:0000256" key="4">
    <source>
        <dbReference type="ARBA" id="ARBA00023002"/>
    </source>
</evidence>
<dbReference type="eggNOG" id="ENOG502S0T5">
    <property type="taxonomic scope" value="Eukaryota"/>
</dbReference>